<sequence length="66" mass="6953">MAKSAAFGLVHIGTAFGVTYALTGNLAVSGAVTFVEPAVNTVVHYFFDRAWDRKVHPASPSTAMTP</sequence>
<dbReference type="RefSeq" id="WP_168877742.1">
    <property type="nucleotide sequence ID" value="NZ_JABAIM010000003.1"/>
</dbReference>
<dbReference type="AlphaFoldDB" id="A0A847SAY4"/>
<organism evidence="2 3">
    <name type="scientific">Leeia aquatica</name>
    <dbReference type="NCBI Taxonomy" id="2725557"/>
    <lineage>
        <taxon>Bacteria</taxon>
        <taxon>Pseudomonadati</taxon>
        <taxon>Pseudomonadota</taxon>
        <taxon>Betaproteobacteria</taxon>
        <taxon>Neisseriales</taxon>
        <taxon>Leeiaceae</taxon>
        <taxon>Leeia</taxon>
    </lineage>
</organism>
<reference evidence="2 3" key="1">
    <citation type="submission" date="2020-04" db="EMBL/GenBank/DDBJ databases">
        <title>Draft genome of Leeia sp. IMCC25680.</title>
        <authorList>
            <person name="Song J."/>
            <person name="Cho J.-C."/>
        </authorList>
    </citation>
    <scope>NUCLEOTIDE SEQUENCE [LARGE SCALE GENOMIC DNA]</scope>
    <source>
        <strain evidence="2 3">IMCC25680</strain>
    </source>
</reference>
<keyword evidence="3" id="KW-1185">Reference proteome</keyword>
<protein>
    <submittedName>
        <fullName evidence="2">DUF2061 domain-containing protein</fullName>
    </submittedName>
</protein>
<evidence type="ECO:0000259" key="1">
    <source>
        <dbReference type="Pfam" id="PF09834"/>
    </source>
</evidence>
<evidence type="ECO:0000313" key="3">
    <source>
        <dbReference type="Proteomes" id="UP000587991"/>
    </source>
</evidence>
<gene>
    <name evidence="2" type="ORF">HF682_12940</name>
</gene>
<dbReference type="InterPro" id="IPR018638">
    <property type="entry name" value="DUF2061_membrane"/>
</dbReference>
<comment type="caution">
    <text evidence="2">The sequence shown here is derived from an EMBL/GenBank/DDBJ whole genome shotgun (WGS) entry which is preliminary data.</text>
</comment>
<accession>A0A847SAY4</accession>
<dbReference type="Proteomes" id="UP000587991">
    <property type="component" value="Unassembled WGS sequence"/>
</dbReference>
<dbReference type="EMBL" id="JABAIM010000003">
    <property type="protein sequence ID" value="NLR76065.1"/>
    <property type="molecule type" value="Genomic_DNA"/>
</dbReference>
<dbReference type="Pfam" id="PF09834">
    <property type="entry name" value="DUF2061"/>
    <property type="match status" value="1"/>
</dbReference>
<name>A0A847SAY4_9NEIS</name>
<feature type="domain" description="DUF2061" evidence="1">
    <location>
        <begin position="1"/>
        <end position="52"/>
    </location>
</feature>
<proteinExistence type="predicted"/>
<evidence type="ECO:0000313" key="2">
    <source>
        <dbReference type="EMBL" id="NLR76065.1"/>
    </source>
</evidence>